<protein>
    <recommendedName>
        <fullName evidence="3">NmrA-like domain-containing protein</fullName>
    </recommendedName>
</protein>
<dbReference type="PANTHER" id="PTHR47706">
    <property type="entry name" value="NMRA-LIKE FAMILY PROTEIN"/>
    <property type="match status" value="1"/>
</dbReference>
<evidence type="ECO:0000313" key="4">
    <source>
        <dbReference type="EMBL" id="KAI1875230.1"/>
    </source>
</evidence>
<dbReference type="PANTHER" id="PTHR47706:SF5">
    <property type="entry name" value="ISOFLAVONE REDUCTASE"/>
    <property type="match status" value="1"/>
</dbReference>
<dbReference type="SUPFAM" id="SSF51735">
    <property type="entry name" value="NAD(P)-binding Rossmann-fold domains"/>
    <property type="match status" value="1"/>
</dbReference>
<evidence type="ECO:0000256" key="2">
    <source>
        <dbReference type="ARBA" id="ARBA00023002"/>
    </source>
</evidence>
<keyword evidence="1" id="KW-0521">NADP</keyword>
<reference evidence="4" key="1">
    <citation type="submission" date="2021-03" db="EMBL/GenBank/DDBJ databases">
        <title>Revisited historic fungal species revealed as producer of novel bioactive compounds through whole genome sequencing and comparative genomics.</title>
        <authorList>
            <person name="Vignolle G.A."/>
            <person name="Hochenegger N."/>
            <person name="Mach R.L."/>
            <person name="Mach-Aigner A.R."/>
            <person name="Javad Rahimi M."/>
            <person name="Salim K.A."/>
            <person name="Chan C.M."/>
            <person name="Lim L.B.L."/>
            <person name="Cai F."/>
            <person name="Druzhinina I.S."/>
            <person name="U'Ren J.M."/>
            <person name="Derntl C."/>
        </authorList>
    </citation>
    <scope>NUCLEOTIDE SEQUENCE</scope>
    <source>
        <strain evidence="4">TUCIM 5799</strain>
    </source>
</reference>
<dbReference type="InterPro" id="IPR051609">
    <property type="entry name" value="NmrA/Isoflavone_reductase-like"/>
</dbReference>
<keyword evidence="2" id="KW-0560">Oxidoreductase</keyword>
<evidence type="ECO:0000313" key="5">
    <source>
        <dbReference type="Proteomes" id="UP000829685"/>
    </source>
</evidence>
<evidence type="ECO:0000259" key="3">
    <source>
        <dbReference type="Pfam" id="PF05368"/>
    </source>
</evidence>
<name>A0A9Q0ANL4_9PEZI</name>
<dbReference type="GO" id="GO:0016491">
    <property type="term" value="F:oxidoreductase activity"/>
    <property type="evidence" value="ECO:0007669"/>
    <property type="project" value="UniProtKB-KW"/>
</dbReference>
<sequence length="318" mass="35879">MPTKATTAMMRIAIAGGGGFANILAQQLAQSAHAIIVLSTRHHPEFEEYDCQVAVVDYSDVDDLRFTLQGVDLVISTISDTEQYNLIDAARRAHVRHFVPSEFEGALSHRPANDPLDRGSSSALEFLRNCASSRSRQMRFTVFSCGIFYERFAPQGLASYNMGAGSRIQNPGDYMLDLNRCVAEIPQTNSQGRSVHVTMTSVYDVARFVAAAIDLGISNWPREFKMRGAQVTTTRLAEICQEVTGVQFEVISRPYQEIVDWLRYYEETQDWTKWYQMLHLLQTANGRYSFSDPNLNDMVDFQPIGLRPWLQEVSARLG</sequence>
<dbReference type="Proteomes" id="UP000829685">
    <property type="component" value="Unassembled WGS sequence"/>
</dbReference>
<dbReference type="EMBL" id="JAFIMR010000008">
    <property type="protein sequence ID" value="KAI1875230.1"/>
    <property type="molecule type" value="Genomic_DNA"/>
</dbReference>
<gene>
    <name evidence="4" type="ORF">JX265_004288</name>
</gene>
<dbReference type="InterPro" id="IPR036291">
    <property type="entry name" value="NAD(P)-bd_dom_sf"/>
</dbReference>
<proteinExistence type="predicted"/>
<keyword evidence="5" id="KW-1185">Reference proteome</keyword>
<accession>A0A9Q0ANL4</accession>
<dbReference type="Gene3D" id="3.40.50.720">
    <property type="entry name" value="NAD(P)-binding Rossmann-like Domain"/>
    <property type="match status" value="1"/>
</dbReference>
<dbReference type="Pfam" id="PF05368">
    <property type="entry name" value="NmrA"/>
    <property type="match status" value="1"/>
</dbReference>
<organism evidence="4 5">
    <name type="scientific">Neoarthrinium moseri</name>
    <dbReference type="NCBI Taxonomy" id="1658444"/>
    <lineage>
        <taxon>Eukaryota</taxon>
        <taxon>Fungi</taxon>
        <taxon>Dikarya</taxon>
        <taxon>Ascomycota</taxon>
        <taxon>Pezizomycotina</taxon>
        <taxon>Sordariomycetes</taxon>
        <taxon>Xylariomycetidae</taxon>
        <taxon>Amphisphaeriales</taxon>
        <taxon>Apiosporaceae</taxon>
        <taxon>Neoarthrinium</taxon>
    </lineage>
</organism>
<dbReference type="InterPro" id="IPR008030">
    <property type="entry name" value="NmrA-like"/>
</dbReference>
<dbReference type="AlphaFoldDB" id="A0A9Q0ANL4"/>
<evidence type="ECO:0000256" key="1">
    <source>
        <dbReference type="ARBA" id="ARBA00022857"/>
    </source>
</evidence>
<comment type="caution">
    <text evidence="4">The sequence shown here is derived from an EMBL/GenBank/DDBJ whole genome shotgun (WGS) entry which is preliminary data.</text>
</comment>
<feature type="domain" description="NmrA-like" evidence="3">
    <location>
        <begin position="12"/>
        <end position="258"/>
    </location>
</feature>